<dbReference type="GO" id="GO:0016094">
    <property type="term" value="P:polyprenol biosynthetic process"/>
    <property type="evidence" value="ECO:0007669"/>
    <property type="project" value="TreeGrafter"/>
</dbReference>
<dbReference type="EMBL" id="CP001823">
    <property type="protein sequence ID" value="ACZ39172.1"/>
    <property type="molecule type" value="Genomic_DNA"/>
</dbReference>
<feature type="binding site" evidence="2">
    <location>
        <position position="15"/>
    </location>
    <ligand>
        <name>substrate</name>
    </ligand>
</feature>
<keyword evidence="2" id="KW-0460">Magnesium</keyword>
<keyword evidence="4" id="KW-1185">Reference proteome</keyword>
<dbReference type="GO" id="GO:0030145">
    <property type="term" value="F:manganese ion binding"/>
    <property type="evidence" value="ECO:0007669"/>
    <property type="project" value="TreeGrafter"/>
</dbReference>
<feature type="binding site" evidence="2">
    <location>
        <begin position="55"/>
        <end position="57"/>
    </location>
    <ligand>
        <name>substrate</name>
    </ligand>
</feature>
<comment type="cofactor">
    <cofactor evidence="2">
        <name>Mg(2+)</name>
        <dbReference type="ChEBI" id="CHEBI:18420"/>
    </cofactor>
    <text evidence="2">Binds 2 magnesium ions per subunit.</text>
</comment>
<dbReference type="AlphaFoldDB" id="D1C4K5"/>
<dbReference type="FunCoup" id="D1C4K5">
    <property type="interactions" value="404"/>
</dbReference>
<feature type="binding site" evidence="2">
    <location>
        <position position="10"/>
    </location>
    <ligand>
        <name>Mg(2+)</name>
        <dbReference type="ChEBI" id="CHEBI:18420"/>
    </ligand>
</feature>
<feature type="active site" evidence="2">
    <location>
        <position position="10"/>
    </location>
</feature>
<keyword evidence="1 2" id="KW-0808">Transferase</keyword>
<dbReference type="CDD" id="cd00475">
    <property type="entry name" value="Cis_IPPS"/>
    <property type="match status" value="1"/>
</dbReference>
<dbReference type="Pfam" id="PF01255">
    <property type="entry name" value="Prenyltransf"/>
    <property type="match status" value="1"/>
</dbReference>
<feature type="binding site" evidence="2">
    <location>
        <begin position="180"/>
        <end position="182"/>
    </location>
    <ligand>
        <name>substrate</name>
    </ligand>
</feature>
<feature type="binding site" evidence="2">
    <location>
        <position position="23"/>
    </location>
    <ligand>
        <name>substrate</name>
    </ligand>
</feature>
<dbReference type="PANTHER" id="PTHR10291:SF0">
    <property type="entry name" value="DEHYDRODOLICHYL DIPHOSPHATE SYNTHASE 2"/>
    <property type="match status" value="1"/>
</dbReference>
<dbReference type="eggNOG" id="COG0020">
    <property type="taxonomic scope" value="Bacteria"/>
</dbReference>
<dbReference type="STRING" id="479434.Sthe_1738"/>
<evidence type="ECO:0000256" key="2">
    <source>
        <dbReference type="HAMAP-Rule" id="MF_01139"/>
    </source>
</evidence>
<dbReference type="Proteomes" id="UP000002027">
    <property type="component" value="Chromosome 1"/>
</dbReference>
<dbReference type="InterPro" id="IPR001441">
    <property type="entry name" value="UPP_synth-like"/>
</dbReference>
<feature type="binding site" evidence="2">
    <location>
        <position position="61"/>
    </location>
    <ligand>
        <name>substrate</name>
    </ligand>
</feature>
<proteinExistence type="inferred from homology"/>
<feature type="active site" description="Proton acceptor" evidence="2">
    <location>
        <position position="58"/>
    </location>
</feature>
<dbReference type="Gene3D" id="3.40.1180.10">
    <property type="entry name" value="Decaprenyl diphosphate synthase-like"/>
    <property type="match status" value="1"/>
</dbReference>
<dbReference type="InterPro" id="IPR036424">
    <property type="entry name" value="UPP_synth-like_sf"/>
</dbReference>
<gene>
    <name evidence="3" type="ordered locus">Sthe_1738</name>
</gene>
<dbReference type="HAMAP" id="MF_01139">
    <property type="entry name" value="ISPT"/>
    <property type="match status" value="1"/>
</dbReference>
<organism evidence="3 4">
    <name type="scientific">Sphaerobacter thermophilus (strain ATCC 49802 / DSM 20745 / KCCM 41009 / NCIMB 13125 / S 6022)</name>
    <dbReference type="NCBI Taxonomy" id="479434"/>
    <lineage>
        <taxon>Bacteria</taxon>
        <taxon>Pseudomonadati</taxon>
        <taxon>Thermomicrobiota</taxon>
        <taxon>Thermomicrobia</taxon>
        <taxon>Sphaerobacterales</taxon>
        <taxon>Sphaerobacterineae</taxon>
        <taxon>Sphaerobacteraceae</taxon>
        <taxon>Sphaerobacter</taxon>
    </lineage>
</organism>
<reference evidence="4" key="1">
    <citation type="submission" date="2009-11" db="EMBL/GenBank/DDBJ databases">
        <title>The complete chromosome 1 of Sphaerobacter thermophilus DSM 20745.</title>
        <authorList>
            <person name="Lucas S."/>
            <person name="Copeland A."/>
            <person name="Lapidus A."/>
            <person name="Glavina del Rio T."/>
            <person name="Dalin E."/>
            <person name="Tice H."/>
            <person name="Bruce D."/>
            <person name="Goodwin L."/>
            <person name="Pitluck S."/>
            <person name="Kyrpides N."/>
            <person name="Mavromatis K."/>
            <person name="Ivanova N."/>
            <person name="Mikhailova N."/>
            <person name="LaButti K.M."/>
            <person name="Clum A."/>
            <person name="Sun H.I."/>
            <person name="Brettin T."/>
            <person name="Detter J.C."/>
            <person name="Han C."/>
            <person name="Larimer F."/>
            <person name="Land M."/>
            <person name="Hauser L."/>
            <person name="Markowitz V."/>
            <person name="Cheng J.F."/>
            <person name="Hugenholtz P."/>
            <person name="Woyke T."/>
            <person name="Wu D."/>
            <person name="Steenblock K."/>
            <person name="Schneider S."/>
            <person name="Pukall R."/>
            <person name="Goeker M."/>
            <person name="Klenk H.P."/>
            <person name="Eisen J.A."/>
        </authorList>
    </citation>
    <scope>NUCLEOTIDE SEQUENCE [LARGE SCALE GENOMIC DNA]</scope>
    <source>
        <strain evidence="4">ATCC 49802 / DSM 20745 / S 6022</strain>
    </source>
</reference>
<comment type="similarity">
    <text evidence="2">Belongs to the UPP synthase family.</text>
</comment>
<dbReference type="NCBIfam" id="NF011405">
    <property type="entry name" value="PRK14830.1"/>
    <property type="match status" value="1"/>
</dbReference>
<sequence>MPRHVAIIMDGNGRWATRRGLPRIAGHEAGTENIRRITTHAAELGIKYLTLWAFSTENWRRPKEEVEGILQILARSIERETAELHRNGAQLRHIGSLDGLDPDLQQAVREAIALTRNNDRIVLTLAFNYGGRAEIIQAIRRMIADGVRPEEVTEELVDRYLYTADLPEPDLIIRTSGEQRTSNFLLWQAAYAEYHFTPVLWPDFGPEDLERAVDDYCHRERRFGGITPATPGRAAG</sequence>
<evidence type="ECO:0000256" key="1">
    <source>
        <dbReference type="ARBA" id="ARBA00022679"/>
    </source>
</evidence>
<dbReference type="EC" id="2.5.1.-" evidence="2"/>
<dbReference type="HOGENOM" id="CLU_038505_1_1_0"/>
<reference evidence="3 4" key="2">
    <citation type="journal article" date="2010" name="Stand. Genomic Sci.">
        <title>Complete genome sequence of Desulfohalobium retbaense type strain (HR(100)).</title>
        <authorList>
            <person name="Spring S."/>
            <person name="Nolan M."/>
            <person name="Lapidus A."/>
            <person name="Glavina Del Rio T."/>
            <person name="Copeland A."/>
            <person name="Tice H."/>
            <person name="Cheng J.F."/>
            <person name="Lucas S."/>
            <person name="Land M."/>
            <person name="Chen F."/>
            <person name="Bruce D."/>
            <person name="Goodwin L."/>
            <person name="Pitluck S."/>
            <person name="Ivanova N."/>
            <person name="Mavromatis K."/>
            <person name="Mikhailova N."/>
            <person name="Pati A."/>
            <person name="Chen A."/>
            <person name="Palaniappan K."/>
            <person name="Hauser L."/>
            <person name="Chang Y.J."/>
            <person name="Jeffries C.D."/>
            <person name="Munk C."/>
            <person name="Kiss H."/>
            <person name="Chain P."/>
            <person name="Han C."/>
            <person name="Brettin T."/>
            <person name="Detter J.C."/>
            <person name="Schuler E."/>
            <person name="Goker M."/>
            <person name="Rohde M."/>
            <person name="Bristow J."/>
            <person name="Eisen J.A."/>
            <person name="Markowitz V."/>
            <person name="Hugenholtz P."/>
            <person name="Kyrpides N.C."/>
            <person name="Klenk H.P."/>
        </authorList>
    </citation>
    <scope>NUCLEOTIDE SEQUENCE [LARGE SCALE GENOMIC DNA]</scope>
    <source>
        <strain evidence="4">ATCC 49802 / DSM 20745 / S 6022</strain>
    </source>
</reference>
<protein>
    <recommendedName>
        <fullName evidence="2">Isoprenyl transferase</fullName>
        <ecNumber evidence="2">2.5.1.-</ecNumber>
    </recommendedName>
</protein>
<dbReference type="NCBIfam" id="TIGR00055">
    <property type="entry name" value="uppS"/>
    <property type="match status" value="1"/>
</dbReference>
<evidence type="ECO:0000313" key="3">
    <source>
        <dbReference type="EMBL" id="ACZ39172.1"/>
    </source>
</evidence>
<comment type="function">
    <text evidence="2">Catalyzes the condensation of isopentenyl diphosphate (IPP) with allylic pyrophosphates generating different type of terpenoids.</text>
</comment>
<dbReference type="InterPro" id="IPR018520">
    <property type="entry name" value="UPP_synth-like_CS"/>
</dbReference>
<feature type="binding site" evidence="2">
    <location>
        <position position="59"/>
    </location>
    <ligand>
        <name>substrate</name>
    </ligand>
</feature>
<dbReference type="GO" id="GO:0008834">
    <property type="term" value="F:ditrans,polycis-undecaprenyl-diphosphate synthase [(2E,6E)-farnesyl-diphosphate specific] activity"/>
    <property type="evidence" value="ECO:0007669"/>
    <property type="project" value="TreeGrafter"/>
</dbReference>
<dbReference type="GO" id="GO:0000287">
    <property type="term" value="F:magnesium ion binding"/>
    <property type="evidence" value="ECO:0007669"/>
    <property type="project" value="UniProtKB-UniRule"/>
</dbReference>
<name>D1C4K5_SPHTD</name>
<feature type="binding site" evidence="2">
    <location>
        <position position="27"/>
    </location>
    <ligand>
        <name>substrate</name>
    </ligand>
</feature>
<dbReference type="InParanoid" id="D1C4K5"/>
<feature type="binding site" evidence="2">
    <location>
        <position position="193"/>
    </location>
    <ligand>
        <name>Mg(2+)</name>
        <dbReference type="ChEBI" id="CHEBI:18420"/>
    </ligand>
</feature>
<dbReference type="KEGG" id="sti:Sthe_1738"/>
<dbReference type="PROSITE" id="PS01066">
    <property type="entry name" value="UPP_SYNTHASE"/>
    <property type="match status" value="1"/>
</dbReference>
<dbReference type="GO" id="GO:0005829">
    <property type="term" value="C:cytosol"/>
    <property type="evidence" value="ECO:0007669"/>
    <property type="project" value="TreeGrafter"/>
</dbReference>
<keyword evidence="2" id="KW-0479">Metal-binding</keyword>
<dbReference type="SUPFAM" id="SSF64005">
    <property type="entry name" value="Undecaprenyl diphosphate synthase"/>
    <property type="match status" value="1"/>
</dbReference>
<dbReference type="FunFam" id="3.40.1180.10:FF:000001">
    <property type="entry name" value="(2E,6E)-farnesyl-diphosphate-specific ditrans,polycis-undecaprenyl-diphosphate synthase"/>
    <property type="match status" value="1"/>
</dbReference>
<feature type="binding site" evidence="2">
    <location>
        <position position="174"/>
    </location>
    <ligand>
        <name>substrate</name>
    </ligand>
</feature>
<evidence type="ECO:0000313" key="4">
    <source>
        <dbReference type="Proteomes" id="UP000002027"/>
    </source>
</evidence>
<feature type="binding site" evidence="2">
    <location>
        <begin position="11"/>
        <end position="14"/>
    </location>
    <ligand>
        <name>substrate</name>
    </ligand>
</feature>
<accession>D1C4K5</accession>
<comment type="subunit">
    <text evidence="2">Homodimer.</text>
</comment>
<dbReference type="PANTHER" id="PTHR10291">
    <property type="entry name" value="DEHYDRODOLICHYL DIPHOSPHATE SYNTHASE FAMILY MEMBER"/>
    <property type="match status" value="1"/>
</dbReference>